<dbReference type="AlphaFoldDB" id="A0A1M7IA26"/>
<dbReference type="RefSeq" id="WP_073435871.1">
    <property type="nucleotide sequence ID" value="NZ_BJXU01000074.1"/>
</dbReference>
<evidence type="ECO:0000259" key="1">
    <source>
        <dbReference type="Pfam" id="PF05368"/>
    </source>
</evidence>
<evidence type="ECO:0000313" key="4">
    <source>
        <dbReference type="Proteomes" id="UP000184123"/>
    </source>
</evidence>
<accession>A0A1M7IA26</accession>
<feature type="domain" description="NmrA-like" evidence="1">
    <location>
        <begin position="3"/>
        <end position="254"/>
    </location>
</feature>
<sequence>MYVIFGANGRAGGETARALLERSEPVRVVVRHREQGERWKALGVEVALASLDNAAQVSDALTGATAAFLLEPPPVANDPFEQATAISTALSEAVRRSDLPRAVVLSAVGAQHASGTGVIATLHQLEASLAGTAPATAFLRSGYFIETWSEVAECAVADGILPSFLDLDQKIPMVSTTDVGQAAARLMTQQWTGTRIVELGGITDWSARDVAAAFAEVLNRPVKPMWVPPEQRSAMLAEEGLPEEVVTVLLGMYEGITNGRFTREDGTEHWRGSTSLTTAVEHIVTKLRTAV</sequence>
<keyword evidence="5" id="KW-1185">Reference proteome</keyword>
<dbReference type="InterPro" id="IPR051604">
    <property type="entry name" value="Ergot_Alk_Oxidoreductase"/>
</dbReference>
<organism evidence="3 4">
    <name type="scientific">Halomonas cupida</name>
    <dbReference type="NCBI Taxonomy" id="44933"/>
    <lineage>
        <taxon>Bacteria</taxon>
        <taxon>Pseudomonadati</taxon>
        <taxon>Pseudomonadota</taxon>
        <taxon>Gammaproteobacteria</taxon>
        <taxon>Oceanospirillales</taxon>
        <taxon>Halomonadaceae</taxon>
        <taxon>Halomonas</taxon>
    </lineage>
</organism>
<dbReference type="Pfam" id="PF05368">
    <property type="entry name" value="NmrA"/>
    <property type="match status" value="1"/>
</dbReference>
<dbReference type="OrthoDB" id="9798669at2"/>
<dbReference type="SUPFAM" id="SSF51735">
    <property type="entry name" value="NAD(P)-binding Rossmann-fold domains"/>
    <property type="match status" value="1"/>
</dbReference>
<dbReference type="STRING" id="44933.SAMN05660971_02872"/>
<evidence type="ECO:0000313" key="5">
    <source>
        <dbReference type="Proteomes" id="UP000321726"/>
    </source>
</evidence>
<dbReference type="Gene3D" id="3.90.25.10">
    <property type="entry name" value="UDP-galactose 4-epimerase, domain 1"/>
    <property type="match status" value="1"/>
</dbReference>
<reference evidence="3 4" key="1">
    <citation type="submission" date="2016-11" db="EMBL/GenBank/DDBJ databases">
        <authorList>
            <person name="Jaros S."/>
            <person name="Januszkiewicz K."/>
            <person name="Wedrychowicz H."/>
        </authorList>
    </citation>
    <scope>NUCLEOTIDE SEQUENCE [LARGE SCALE GENOMIC DNA]</scope>
    <source>
        <strain evidence="3 4">DSM 4740</strain>
    </source>
</reference>
<evidence type="ECO:0000313" key="2">
    <source>
        <dbReference type="EMBL" id="GEN24083.1"/>
    </source>
</evidence>
<protein>
    <submittedName>
        <fullName evidence="3">Uncharacterized conserved protein YbjT, contains NAD(P)-binding and DUF2867 domains</fullName>
    </submittedName>
</protein>
<dbReference type="Proteomes" id="UP000321726">
    <property type="component" value="Unassembled WGS sequence"/>
</dbReference>
<dbReference type="Proteomes" id="UP000184123">
    <property type="component" value="Unassembled WGS sequence"/>
</dbReference>
<dbReference type="PANTHER" id="PTHR43162">
    <property type="match status" value="1"/>
</dbReference>
<dbReference type="InterPro" id="IPR036291">
    <property type="entry name" value="NAD(P)-bd_dom_sf"/>
</dbReference>
<proteinExistence type="predicted"/>
<dbReference type="InterPro" id="IPR008030">
    <property type="entry name" value="NmrA-like"/>
</dbReference>
<dbReference type="EMBL" id="FRCA01000007">
    <property type="protein sequence ID" value="SHM37433.1"/>
    <property type="molecule type" value="Genomic_DNA"/>
</dbReference>
<gene>
    <name evidence="2" type="ORF">HCU01_20320</name>
    <name evidence="3" type="ORF">SAMN05660971_02872</name>
</gene>
<reference evidence="2 5" key="2">
    <citation type="submission" date="2019-07" db="EMBL/GenBank/DDBJ databases">
        <title>Whole genome shotgun sequence of Halomonas cupida NBRC 102219.</title>
        <authorList>
            <person name="Hosoyama A."/>
            <person name="Uohara A."/>
            <person name="Ohji S."/>
            <person name="Ichikawa N."/>
        </authorList>
    </citation>
    <scope>NUCLEOTIDE SEQUENCE [LARGE SCALE GENOMIC DNA]</scope>
    <source>
        <strain evidence="2 5">NBRC 102219</strain>
    </source>
</reference>
<name>A0A1M7IA26_9GAMM</name>
<evidence type="ECO:0000313" key="3">
    <source>
        <dbReference type="EMBL" id="SHM37433.1"/>
    </source>
</evidence>
<dbReference type="PANTHER" id="PTHR43162:SF1">
    <property type="entry name" value="PRESTALK A DIFFERENTIATION PROTEIN A"/>
    <property type="match status" value="1"/>
</dbReference>
<dbReference type="EMBL" id="BJXU01000074">
    <property type="protein sequence ID" value="GEN24083.1"/>
    <property type="molecule type" value="Genomic_DNA"/>
</dbReference>
<dbReference type="Gene3D" id="3.40.50.720">
    <property type="entry name" value="NAD(P)-binding Rossmann-like Domain"/>
    <property type="match status" value="1"/>
</dbReference>